<dbReference type="Gene3D" id="3.20.20.190">
    <property type="entry name" value="Phosphatidylinositol (PI) phosphodiesterase"/>
    <property type="match status" value="1"/>
</dbReference>
<dbReference type="GO" id="GO:0008081">
    <property type="term" value="F:phosphoric diester hydrolase activity"/>
    <property type="evidence" value="ECO:0007669"/>
    <property type="project" value="InterPro"/>
</dbReference>
<dbReference type="Pfam" id="PF03009">
    <property type="entry name" value="GDPD"/>
    <property type="match status" value="1"/>
</dbReference>
<protein>
    <recommendedName>
        <fullName evidence="1">GP-PDE domain-containing protein</fullName>
    </recommendedName>
</protein>
<evidence type="ECO:0000259" key="1">
    <source>
        <dbReference type="PROSITE" id="PS51704"/>
    </source>
</evidence>
<accession>A0A163B270</accession>
<evidence type="ECO:0000313" key="2">
    <source>
        <dbReference type="EMBL" id="KZS41005.1"/>
    </source>
</evidence>
<keyword evidence="3" id="KW-1185">Reference proteome</keyword>
<dbReference type="InterPro" id="IPR030395">
    <property type="entry name" value="GP_PDE_dom"/>
</dbReference>
<dbReference type="PANTHER" id="PTHR46211">
    <property type="entry name" value="GLYCEROPHOSPHORYL DIESTER PHOSPHODIESTERASE"/>
    <property type="match status" value="1"/>
</dbReference>
<dbReference type="STRING" id="1642818.AWE51_23930"/>
<feature type="domain" description="GP-PDE" evidence="1">
    <location>
        <begin position="1"/>
        <end position="225"/>
    </location>
</feature>
<evidence type="ECO:0000313" key="3">
    <source>
        <dbReference type="Proteomes" id="UP000076715"/>
    </source>
</evidence>
<proteinExistence type="predicted"/>
<dbReference type="RefSeq" id="WP_066313189.1">
    <property type="nucleotide sequence ID" value="NZ_LQRT01000008.1"/>
</dbReference>
<dbReference type="SUPFAM" id="SSF51695">
    <property type="entry name" value="PLC-like phosphodiesterases"/>
    <property type="match status" value="1"/>
</dbReference>
<name>A0A163B270_9FLAO</name>
<dbReference type="EMBL" id="LQRT01000008">
    <property type="protein sequence ID" value="KZS41005.1"/>
    <property type="molecule type" value="Genomic_DNA"/>
</dbReference>
<dbReference type="PROSITE" id="PS51704">
    <property type="entry name" value="GP_PDE"/>
    <property type="match status" value="1"/>
</dbReference>
<gene>
    <name evidence="2" type="ORF">AWE51_23930</name>
</gene>
<dbReference type="InterPro" id="IPR017946">
    <property type="entry name" value="PLC-like_Pdiesterase_TIM-brl"/>
</dbReference>
<comment type="caution">
    <text evidence="2">The sequence shown here is derived from an EMBL/GenBank/DDBJ whole genome shotgun (WGS) entry which is preliminary data.</text>
</comment>
<dbReference type="OrthoDB" id="384721at2"/>
<reference evidence="2 3" key="1">
    <citation type="submission" date="2016-01" db="EMBL/GenBank/DDBJ databases">
        <title>The draft genome sequence of Aquimarina sp. RZW4-3-2.</title>
        <authorList>
            <person name="Wang Y."/>
        </authorList>
    </citation>
    <scope>NUCLEOTIDE SEQUENCE [LARGE SCALE GENOMIC DNA]</scope>
    <source>
        <strain evidence="2 3">RZW4-3-2</strain>
    </source>
</reference>
<organism evidence="2 3">
    <name type="scientific">Aquimarina aggregata</name>
    <dbReference type="NCBI Taxonomy" id="1642818"/>
    <lineage>
        <taxon>Bacteria</taxon>
        <taxon>Pseudomonadati</taxon>
        <taxon>Bacteroidota</taxon>
        <taxon>Flavobacteriia</taxon>
        <taxon>Flavobacteriales</taxon>
        <taxon>Flavobacteriaceae</taxon>
        <taxon>Aquimarina</taxon>
    </lineage>
</organism>
<dbReference type="GO" id="GO:0006629">
    <property type="term" value="P:lipid metabolic process"/>
    <property type="evidence" value="ECO:0007669"/>
    <property type="project" value="InterPro"/>
</dbReference>
<dbReference type="PANTHER" id="PTHR46211:SF1">
    <property type="entry name" value="GLYCEROPHOSPHODIESTER PHOSPHODIESTERASE, CYTOPLASMIC"/>
    <property type="match status" value="1"/>
</dbReference>
<sequence length="225" mass="25390">MKIYGHRGAAGLVAENTIESILEALNNNVKGVEIDVHCCKSGELVVIHDETLERTTNGTGLVSEYTLQELKQITTIEGYKIPTLQEVLEVIDGRCELNVELKGIHTALPTLKLLEEQILKTNWEYKHFIISSFDHSQLFELKEHTSKFKIGVLTEENISKVLPVAHDLEAFSIHPPISTLTQQAVDKAKTQGYRVYVWTVNTKTLMEQSKSWNVDAIITDFPNFV</sequence>
<dbReference type="Proteomes" id="UP000076715">
    <property type="component" value="Unassembled WGS sequence"/>
</dbReference>
<dbReference type="AlphaFoldDB" id="A0A163B270"/>